<dbReference type="GeneID" id="75027178"/>
<keyword evidence="4" id="KW-0028">Amino-acid biosynthesis</keyword>
<feature type="binding site" evidence="4">
    <location>
        <position position="101"/>
    </location>
    <ligand>
        <name>5-phospho-alpha-D-ribose 1-diphosphate</name>
        <dbReference type="ChEBI" id="CHEBI:58017"/>
    </ligand>
</feature>
<comment type="cofactor">
    <cofactor evidence="4">
        <name>Mg(2+)</name>
        <dbReference type="ChEBI" id="CHEBI:18420"/>
    </cofactor>
    <text evidence="4">Binds 2 magnesium ions per monomer.</text>
</comment>
<keyword evidence="2 4" id="KW-0808">Transferase</keyword>
<feature type="binding site" evidence="4">
    <location>
        <begin position="121"/>
        <end position="129"/>
    </location>
    <ligand>
        <name>5-phospho-alpha-D-ribose 1-diphosphate</name>
        <dbReference type="ChEBI" id="CHEBI:58017"/>
    </ligand>
</feature>
<dbReference type="PANTHER" id="PTHR43285:SF2">
    <property type="entry name" value="ANTHRANILATE PHOSPHORIBOSYLTRANSFERASE"/>
    <property type="match status" value="1"/>
</dbReference>
<feature type="domain" description="Glycosyl transferase family 3 N-terminal" evidence="6">
    <location>
        <begin position="18"/>
        <end position="76"/>
    </location>
</feature>
<dbReference type="HAMAP" id="MF_00211">
    <property type="entry name" value="TrpD"/>
    <property type="match status" value="1"/>
</dbReference>
<comment type="pathway">
    <text evidence="4">Amino-acid biosynthesis; L-tryptophan biosynthesis; L-tryptophan from chorismate: step 2/5.</text>
</comment>
<evidence type="ECO:0000256" key="4">
    <source>
        <dbReference type="HAMAP-Rule" id="MF_00211"/>
    </source>
</evidence>
<dbReference type="PANTHER" id="PTHR43285">
    <property type="entry name" value="ANTHRANILATE PHOSPHORIBOSYLTRANSFERASE"/>
    <property type="match status" value="1"/>
</dbReference>
<feature type="binding site" evidence="4">
    <location>
        <position position="241"/>
    </location>
    <ligand>
        <name>Mg(2+)</name>
        <dbReference type="ChEBI" id="CHEBI:18420"/>
        <label>2</label>
    </ligand>
</feature>
<evidence type="ECO:0000256" key="2">
    <source>
        <dbReference type="ARBA" id="ARBA00022679"/>
    </source>
</evidence>
<evidence type="ECO:0000259" key="6">
    <source>
        <dbReference type="Pfam" id="PF02885"/>
    </source>
</evidence>
<comment type="function">
    <text evidence="4">Catalyzes the transfer of the phosphoribosyl group of 5-phosphorylribose-1-pyrophosphate (PRPP) to anthranilate to yield N-(5'-phosphoribosyl)-anthranilate (PRA).</text>
</comment>
<keyword evidence="4" id="KW-0460">Magnesium</keyword>
<feature type="binding site" evidence="4">
    <location>
        <begin position="103"/>
        <end position="106"/>
    </location>
    <ligand>
        <name>5-phospho-alpha-D-ribose 1-diphosphate</name>
        <dbReference type="ChEBI" id="CHEBI:58017"/>
    </ligand>
</feature>
<gene>
    <name evidence="7" type="primary">trpD2</name>
    <name evidence="4" type="synonym">trpD</name>
    <name evidence="7" type="ORF">SAMEA4384070_02018</name>
</gene>
<feature type="binding site" evidence="4">
    <location>
        <position position="93"/>
    </location>
    <ligand>
        <name>5-phospho-alpha-D-ribose 1-diphosphate</name>
        <dbReference type="ChEBI" id="CHEBI:58017"/>
    </ligand>
</feature>
<dbReference type="AlphaFoldDB" id="A0A240BVG3"/>
<comment type="similarity">
    <text evidence="4">Belongs to the anthranilate phosphoribosyltransferase family.</text>
</comment>
<sequence length="362" mass="38031">MIEKNIVNPDTELFGSVMRTLVEKRASLSRKQTRDLVLAMLEQRLDPLHIGALLTAMAMKGEVPDEIAGAVDAIAARHPPLAIEVPRALNIGGTGGDRAGTFNISTTASLVVAAAGVPVVKHGNSRVTSASGSSDMITALGIDVVRSSDEASIRLTLKTSNFAFISTSTCYVFPETLTAVRRALGIRSLFNLAGPLAHPVDVTHQLIGVAQGSLLEPMADTLMRMGGITAFVVHGAGGIDEVSCVGETQILSVSGGSIRRFSVRPEDFGVVPCELRALRGGSPENNARICEAVLNGESGAYREATIVVAGAALVLAGQADSFSEAAALARQALDSGRACQVLKRFKETMYEITCKGLRHHTS</sequence>
<keyword evidence="3 4" id="KW-0822">Tryptophan biosynthesis</keyword>
<proteinExistence type="inferred from homology"/>
<dbReference type="InterPro" id="IPR000312">
    <property type="entry name" value="Glycosyl_Trfase_fam3"/>
</dbReference>
<dbReference type="Pfam" id="PF00591">
    <property type="entry name" value="Glycos_transf_3"/>
    <property type="match status" value="1"/>
</dbReference>
<comment type="catalytic activity">
    <reaction evidence="4">
        <text>N-(5-phospho-beta-D-ribosyl)anthranilate + diphosphate = 5-phospho-alpha-D-ribose 1-diphosphate + anthranilate</text>
        <dbReference type="Rhea" id="RHEA:11768"/>
        <dbReference type="ChEBI" id="CHEBI:16567"/>
        <dbReference type="ChEBI" id="CHEBI:18277"/>
        <dbReference type="ChEBI" id="CHEBI:33019"/>
        <dbReference type="ChEBI" id="CHEBI:58017"/>
        <dbReference type="EC" id="2.4.2.18"/>
    </reaction>
</comment>
<comment type="subunit">
    <text evidence="4">Homodimer.</text>
</comment>
<dbReference type="EMBL" id="LT906479">
    <property type="protein sequence ID" value="SNV99821.1"/>
    <property type="molecule type" value="Genomic_DNA"/>
</dbReference>
<organism evidence="7 8">
    <name type="scientific">Serratia ficaria</name>
    <dbReference type="NCBI Taxonomy" id="61651"/>
    <lineage>
        <taxon>Bacteria</taxon>
        <taxon>Pseudomonadati</taxon>
        <taxon>Pseudomonadota</taxon>
        <taxon>Gammaproteobacteria</taxon>
        <taxon>Enterobacterales</taxon>
        <taxon>Yersiniaceae</taxon>
        <taxon>Serratia</taxon>
    </lineage>
</organism>
<dbReference type="SUPFAM" id="SSF52418">
    <property type="entry name" value="Nucleoside phosphorylase/phosphoribosyltransferase catalytic domain"/>
    <property type="match status" value="1"/>
</dbReference>
<accession>A0A240BVG3</accession>
<dbReference type="RefSeq" id="WP_061799081.1">
    <property type="nucleotide sequence ID" value="NZ_CABITV010000002.1"/>
</dbReference>
<dbReference type="Proteomes" id="UP000215134">
    <property type="component" value="Chromosome 1"/>
</dbReference>
<feature type="binding site" evidence="4">
    <location>
        <position position="124"/>
    </location>
    <ligand>
        <name>anthranilate</name>
        <dbReference type="ChEBI" id="CHEBI:16567"/>
        <label>1</label>
    </ligand>
</feature>
<evidence type="ECO:0000313" key="8">
    <source>
        <dbReference type="Proteomes" id="UP000215134"/>
    </source>
</evidence>
<feature type="binding site" evidence="4">
    <location>
        <position position="181"/>
    </location>
    <ligand>
        <name>anthranilate</name>
        <dbReference type="ChEBI" id="CHEBI:16567"/>
        <label>2</label>
    </ligand>
</feature>
<dbReference type="OrthoDB" id="9806430at2"/>
<keyword evidence="4" id="KW-0479">Metal-binding</keyword>
<dbReference type="STRING" id="1411141.GCA_001590885_03636"/>
<dbReference type="InterPro" id="IPR005940">
    <property type="entry name" value="Anthranilate_Pribosyl_Tfrase"/>
</dbReference>
<dbReference type="GO" id="GO:0004048">
    <property type="term" value="F:anthranilate phosphoribosyltransferase activity"/>
    <property type="evidence" value="ECO:0007669"/>
    <property type="project" value="UniProtKB-UniRule"/>
</dbReference>
<reference evidence="7 8" key="1">
    <citation type="submission" date="2017-06" db="EMBL/GenBank/DDBJ databases">
        <authorList>
            <consortium name="Pathogen Informatics"/>
        </authorList>
    </citation>
    <scope>NUCLEOTIDE SEQUENCE [LARGE SCALE GENOMIC DNA]</scope>
    <source>
        <strain evidence="7 8">NCTC12148</strain>
    </source>
</reference>
<keyword evidence="1 4" id="KW-0328">Glycosyltransferase</keyword>
<evidence type="ECO:0000256" key="3">
    <source>
        <dbReference type="ARBA" id="ARBA00022822"/>
    </source>
</evidence>
<dbReference type="EC" id="2.4.2.18" evidence="4"/>
<dbReference type="InterPro" id="IPR035902">
    <property type="entry name" value="Nuc_phospho_transferase"/>
</dbReference>
<feature type="binding site" evidence="4">
    <location>
        <position position="240"/>
    </location>
    <ligand>
        <name>Mg(2+)</name>
        <dbReference type="ChEBI" id="CHEBI:18420"/>
        <label>2</label>
    </ligand>
</feature>
<feature type="domain" description="Glycosyl transferase family 3" evidence="5">
    <location>
        <begin position="88"/>
        <end position="338"/>
    </location>
</feature>
<dbReference type="GO" id="GO:0000287">
    <property type="term" value="F:magnesium ion binding"/>
    <property type="evidence" value="ECO:0007669"/>
    <property type="project" value="UniProtKB-UniRule"/>
</dbReference>
<dbReference type="Gene3D" id="3.40.1030.10">
    <property type="entry name" value="Nucleoside phosphorylase/phosphoribosyltransferase catalytic domain"/>
    <property type="match status" value="1"/>
</dbReference>
<feature type="binding site" evidence="4">
    <location>
        <position position="105"/>
    </location>
    <ligand>
        <name>Mg(2+)</name>
        <dbReference type="ChEBI" id="CHEBI:18420"/>
        <label>1</label>
    </ligand>
</feature>
<dbReference type="SUPFAM" id="SSF47648">
    <property type="entry name" value="Nucleoside phosphorylase/phosphoribosyltransferase N-terminal domain"/>
    <property type="match status" value="1"/>
</dbReference>
<dbReference type="UniPathway" id="UPA00035">
    <property type="reaction ID" value="UER00041"/>
</dbReference>
<comment type="caution">
    <text evidence="4">Lacks conserved residue(s) required for the propagation of feature annotation.</text>
</comment>
<dbReference type="GO" id="GO:0000162">
    <property type="term" value="P:L-tryptophan biosynthetic process"/>
    <property type="evidence" value="ECO:0007669"/>
    <property type="project" value="UniProtKB-UniRule"/>
</dbReference>
<name>A0A240BVG3_SERFI</name>
<feature type="binding site" evidence="4">
    <location>
        <position position="241"/>
    </location>
    <ligand>
        <name>Mg(2+)</name>
        <dbReference type="ChEBI" id="CHEBI:18420"/>
        <label>1</label>
    </ligand>
</feature>
<keyword evidence="4" id="KW-0057">Aromatic amino acid biosynthesis</keyword>
<keyword evidence="8" id="KW-1185">Reference proteome</keyword>
<feature type="binding site" evidence="4">
    <location>
        <begin position="96"/>
        <end position="97"/>
    </location>
    <ligand>
        <name>5-phospho-alpha-D-ribose 1-diphosphate</name>
        <dbReference type="ChEBI" id="CHEBI:58017"/>
    </ligand>
</feature>
<protein>
    <recommendedName>
        <fullName evidence="4">Anthranilate phosphoribosyltransferase</fullName>
        <ecNumber evidence="4">2.4.2.18</ecNumber>
    </recommendedName>
</protein>
<dbReference type="NCBIfam" id="TIGR01245">
    <property type="entry name" value="trpD"/>
    <property type="match status" value="1"/>
</dbReference>
<dbReference type="Pfam" id="PF02885">
    <property type="entry name" value="Glycos_trans_3N"/>
    <property type="match status" value="1"/>
</dbReference>
<evidence type="ECO:0000256" key="1">
    <source>
        <dbReference type="ARBA" id="ARBA00022676"/>
    </source>
</evidence>
<feature type="binding site" evidence="4">
    <location>
        <position position="93"/>
    </location>
    <ligand>
        <name>anthranilate</name>
        <dbReference type="ChEBI" id="CHEBI:16567"/>
        <label>1</label>
    </ligand>
</feature>
<evidence type="ECO:0000313" key="7">
    <source>
        <dbReference type="EMBL" id="SNV99821.1"/>
    </source>
</evidence>
<dbReference type="GO" id="GO:0005829">
    <property type="term" value="C:cytosol"/>
    <property type="evidence" value="ECO:0007669"/>
    <property type="project" value="TreeGrafter"/>
</dbReference>
<feature type="binding site" evidence="4">
    <location>
        <position position="133"/>
    </location>
    <ligand>
        <name>5-phospho-alpha-D-ribose 1-diphosphate</name>
        <dbReference type="ChEBI" id="CHEBI:58017"/>
    </ligand>
</feature>
<dbReference type="InterPro" id="IPR036320">
    <property type="entry name" value="Glycosyl_Trfase_fam3_N_dom_sf"/>
</dbReference>
<dbReference type="Gene3D" id="1.20.970.10">
    <property type="entry name" value="Transferase, Pyrimidine Nucleoside Phosphorylase, Chain C"/>
    <property type="match status" value="1"/>
</dbReference>
<dbReference type="KEGG" id="sfj:SAMEA4384070_2018"/>
<dbReference type="InterPro" id="IPR017459">
    <property type="entry name" value="Glycosyl_Trfase_fam3_N_dom"/>
</dbReference>
<evidence type="ECO:0000259" key="5">
    <source>
        <dbReference type="Pfam" id="PF00591"/>
    </source>
</evidence>